<dbReference type="Gene3D" id="2.30.110.10">
    <property type="entry name" value="Electron Transport, Fmn-binding Protein, Chain A"/>
    <property type="match status" value="1"/>
</dbReference>
<protein>
    <recommendedName>
        <fullName evidence="3">Pyridoxamine 5'-phosphate oxidase putative domain-containing protein</fullName>
    </recommendedName>
</protein>
<gene>
    <name evidence="1" type="ORF">K4G57_02785</name>
</gene>
<evidence type="ECO:0000313" key="1">
    <source>
        <dbReference type="EMBL" id="MBX7490405.1"/>
    </source>
</evidence>
<dbReference type="RefSeq" id="WP_221531796.1">
    <property type="nucleotide sequence ID" value="NZ_JAIGYP010000003.1"/>
</dbReference>
<accession>A0ABS7JLZ7</accession>
<organism evidence="1 2">
    <name type="scientific">Helicobacter turcicus</name>
    <dbReference type="NCBI Taxonomy" id="2867412"/>
    <lineage>
        <taxon>Bacteria</taxon>
        <taxon>Pseudomonadati</taxon>
        <taxon>Campylobacterota</taxon>
        <taxon>Epsilonproteobacteria</taxon>
        <taxon>Campylobacterales</taxon>
        <taxon>Helicobacteraceae</taxon>
        <taxon>Helicobacter</taxon>
    </lineage>
</organism>
<reference evidence="1 2" key="1">
    <citation type="submission" date="2021-08" db="EMBL/GenBank/DDBJ databases">
        <title>Helicobacter spp. isolated from feces of Anatolian Ground Squirrel (Spermophilus xanthoprymnus) in Turkey.</title>
        <authorList>
            <person name="Aydin F."/>
            <person name="Abay S."/>
            <person name="Kayman T."/>
            <person name="Karakaya E."/>
            <person name="Saticioglu I.B."/>
        </authorList>
    </citation>
    <scope>NUCLEOTIDE SEQUENCE [LARGE SCALE GENOMIC DNA]</scope>
    <source>
        <strain evidence="1 2">Faydin-H70</strain>
    </source>
</reference>
<proteinExistence type="predicted"/>
<name>A0ABS7JLZ7_9HELI</name>
<evidence type="ECO:0000313" key="2">
    <source>
        <dbReference type="Proteomes" id="UP000700059"/>
    </source>
</evidence>
<dbReference type="EMBL" id="JAIGYQ010000003">
    <property type="protein sequence ID" value="MBX7490405.1"/>
    <property type="molecule type" value="Genomic_DNA"/>
</dbReference>
<dbReference type="SUPFAM" id="SSF50475">
    <property type="entry name" value="FMN-binding split barrel"/>
    <property type="match status" value="1"/>
</dbReference>
<dbReference type="InterPro" id="IPR012349">
    <property type="entry name" value="Split_barrel_FMN-bd"/>
</dbReference>
<keyword evidence="2" id="KW-1185">Reference proteome</keyword>
<comment type="caution">
    <text evidence="1">The sequence shown here is derived from an EMBL/GenBank/DDBJ whole genome shotgun (WGS) entry which is preliminary data.</text>
</comment>
<dbReference type="Proteomes" id="UP000700059">
    <property type="component" value="Unassembled WGS sequence"/>
</dbReference>
<sequence>MDDRIKAFIAEQHLLSLSVIDSTDSAHLGIYTASCYYVFFSSNLSLCFKSDSSSKHIKLAYVNPSVGVTIAQDSNILANIKGAQIQARFRDSSQEEQNAYYKKFPFAKLGGGVVFALDICFAKYTNNQLLLQEKLTYTKE</sequence>
<evidence type="ECO:0008006" key="3">
    <source>
        <dbReference type="Google" id="ProtNLM"/>
    </source>
</evidence>